<dbReference type="PANTHER" id="PTHR22912:SF93">
    <property type="entry name" value="SOLUBLE PYRIDINE NUCLEOTIDE TRANSHYDROGENASE"/>
    <property type="match status" value="1"/>
</dbReference>
<dbReference type="GO" id="GO:0004148">
    <property type="term" value="F:dihydrolipoyl dehydrogenase (NADH) activity"/>
    <property type="evidence" value="ECO:0007669"/>
    <property type="project" value="TreeGrafter"/>
</dbReference>
<dbReference type="InterPro" id="IPR036188">
    <property type="entry name" value="FAD/NAD-bd_sf"/>
</dbReference>
<protein>
    <submittedName>
        <fullName evidence="5">Soluble pyridine nucleotide transhydrogenase</fullName>
    </submittedName>
</protein>
<keyword evidence="6" id="KW-1185">Reference proteome</keyword>
<name>A0AAD9LCN9_9STRA</name>
<accession>A0AAD9LCN9</accession>
<keyword evidence="2" id="KW-0285">Flavoprotein</keyword>
<reference evidence="5" key="1">
    <citation type="submission" date="2023-08" db="EMBL/GenBank/DDBJ databases">
        <title>Reference Genome Resource for the Citrus Pathogen Phytophthora citrophthora.</title>
        <authorList>
            <person name="Moller H."/>
            <person name="Coetzee B."/>
            <person name="Rose L.J."/>
            <person name="Van Niekerk J.M."/>
        </authorList>
    </citation>
    <scope>NUCLEOTIDE SEQUENCE</scope>
    <source>
        <strain evidence="5">STE-U-9442</strain>
    </source>
</reference>
<dbReference type="GO" id="GO:0050660">
    <property type="term" value="F:flavin adenine dinucleotide binding"/>
    <property type="evidence" value="ECO:0007669"/>
    <property type="project" value="TreeGrafter"/>
</dbReference>
<dbReference type="InterPro" id="IPR050151">
    <property type="entry name" value="Class-I_Pyr_Nuc-Dis_Oxidored"/>
</dbReference>
<dbReference type="PANTHER" id="PTHR22912">
    <property type="entry name" value="DISULFIDE OXIDOREDUCTASE"/>
    <property type="match status" value="1"/>
</dbReference>
<organism evidence="5 6">
    <name type="scientific">Phytophthora citrophthora</name>
    <dbReference type="NCBI Taxonomy" id="4793"/>
    <lineage>
        <taxon>Eukaryota</taxon>
        <taxon>Sar</taxon>
        <taxon>Stramenopiles</taxon>
        <taxon>Oomycota</taxon>
        <taxon>Peronosporomycetes</taxon>
        <taxon>Peronosporales</taxon>
        <taxon>Peronosporaceae</taxon>
        <taxon>Phytophthora</taxon>
    </lineage>
</organism>
<dbReference type="PRINTS" id="PR00368">
    <property type="entry name" value="FADPNR"/>
</dbReference>
<dbReference type="EMBL" id="JASMQC010000032">
    <property type="protein sequence ID" value="KAK1931778.1"/>
    <property type="molecule type" value="Genomic_DNA"/>
</dbReference>
<dbReference type="AlphaFoldDB" id="A0AAD9LCN9"/>
<evidence type="ECO:0000313" key="5">
    <source>
        <dbReference type="EMBL" id="KAK1931778.1"/>
    </source>
</evidence>
<dbReference type="GO" id="GO:0005829">
    <property type="term" value="C:cytosol"/>
    <property type="evidence" value="ECO:0007669"/>
    <property type="project" value="TreeGrafter"/>
</dbReference>
<dbReference type="SUPFAM" id="SSF51905">
    <property type="entry name" value="FAD/NAD(P)-binding domain"/>
    <property type="match status" value="1"/>
</dbReference>
<dbReference type="Pfam" id="PF07992">
    <property type="entry name" value="Pyr_redox_2"/>
    <property type="match status" value="1"/>
</dbReference>
<evidence type="ECO:0000256" key="1">
    <source>
        <dbReference type="ARBA" id="ARBA00001974"/>
    </source>
</evidence>
<evidence type="ECO:0000313" key="6">
    <source>
        <dbReference type="Proteomes" id="UP001259832"/>
    </source>
</evidence>
<dbReference type="PRINTS" id="PR00411">
    <property type="entry name" value="PNDRDTASEI"/>
</dbReference>
<dbReference type="InterPro" id="IPR023753">
    <property type="entry name" value="FAD/NAD-binding_dom"/>
</dbReference>
<evidence type="ECO:0000256" key="3">
    <source>
        <dbReference type="ARBA" id="ARBA00022827"/>
    </source>
</evidence>
<sequence>MLGLWTAATRAAPLRRRLFSSATLKHQVAAYDLVVIGSGPSATQCALESAKQGKRVAIVDKKTRLGGVCVHTGTIPSKTFREAVLHLSGYRHHGFYGKSYSMKTVTIEDILYRVQRVVSSEEDVVRAQLKAARVDVIPGFARFENQHEISIIRDDADVKKNGAVGANGSSSNSNLDSLSRVKADKFLVACGTRPAHNPLVPIDGKVIIDSDQILSRDMHQLPRSLIVVGAGVIGMEYASMVNVVPGHSVTVVDGRPDVSF</sequence>
<comment type="cofactor">
    <cofactor evidence="1">
        <name>FAD</name>
        <dbReference type="ChEBI" id="CHEBI:57692"/>
    </cofactor>
</comment>
<keyword evidence="3" id="KW-0274">FAD</keyword>
<dbReference type="Gene3D" id="3.50.50.60">
    <property type="entry name" value="FAD/NAD(P)-binding domain"/>
    <property type="match status" value="1"/>
</dbReference>
<evidence type="ECO:0000256" key="2">
    <source>
        <dbReference type="ARBA" id="ARBA00022630"/>
    </source>
</evidence>
<gene>
    <name evidence="5" type="ORF">P3T76_012710</name>
</gene>
<comment type="caution">
    <text evidence="5">The sequence shown here is derived from an EMBL/GenBank/DDBJ whole genome shotgun (WGS) entry which is preliminary data.</text>
</comment>
<feature type="domain" description="FAD/NAD(P)-binding" evidence="4">
    <location>
        <begin position="31"/>
        <end position="258"/>
    </location>
</feature>
<dbReference type="Proteomes" id="UP001259832">
    <property type="component" value="Unassembled WGS sequence"/>
</dbReference>
<evidence type="ECO:0000259" key="4">
    <source>
        <dbReference type="Pfam" id="PF07992"/>
    </source>
</evidence>
<dbReference type="GO" id="GO:0006103">
    <property type="term" value="P:2-oxoglutarate metabolic process"/>
    <property type="evidence" value="ECO:0007669"/>
    <property type="project" value="TreeGrafter"/>
</dbReference>
<proteinExistence type="predicted"/>